<organism evidence="2 3">
    <name type="scientific">Alsobacter ponti</name>
    <dbReference type="NCBI Taxonomy" id="2962936"/>
    <lineage>
        <taxon>Bacteria</taxon>
        <taxon>Pseudomonadati</taxon>
        <taxon>Pseudomonadota</taxon>
        <taxon>Alphaproteobacteria</taxon>
        <taxon>Hyphomicrobiales</taxon>
        <taxon>Alsobacteraceae</taxon>
        <taxon>Alsobacter</taxon>
    </lineage>
</organism>
<protein>
    <submittedName>
        <fullName evidence="2">Uncharacterized protein</fullName>
    </submittedName>
</protein>
<evidence type="ECO:0000313" key="2">
    <source>
        <dbReference type="EMBL" id="MCP8939329.1"/>
    </source>
</evidence>
<dbReference type="RefSeq" id="WP_254742604.1">
    <property type="nucleotide sequence ID" value="NZ_JANCLU010000011.1"/>
</dbReference>
<proteinExistence type="predicted"/>
<keyword evidence="3" id="KW-1185">Reference proteome</keyword>
<keyword evidence="1" id="KW-1133">Transmembrane helix</keyword>
<feature type="transmembrane region" description="Helical" evidence="1">
    <location>
        <begin position="44"/>
        <end position="70"/>
    </location>
</feature>
<dbReference type="Proteomes" id="UP001205890">
    <property type="component" value="Unassembled WGS sequence"/>
</dbReference>
<comment type="caution">
    <text evidence="2">The sequence shown here is derived from an EMBL/GenBank/DDBJ whole genome shotgun (WGS) entry which is preliminary data.</text>
</comment>
<reference evidence="2 3" key="1">
    <citation type="submission" date="2022-07" db="EMBL/GenBank/DDBJ databases">
        <authorList>
            <person name="Li W.-J."/>
            <person name="Deng Q.-Q."/>
        </authorList>
    </citation>
    <scope>NUCLEOTIDE SEQUENCE [LARGE SCALE GENOMIC DNA]</scope>
    <source>
        <strain evidence="2 3">SYSU M60028</strain>
    </source>
</reference>
<evidence type="ECO:0000256" key="1">
    <source>
        <dbReference type="SAM" id="Phobius"/>
    </source>
</evidence>
<keyword evidence="1" id="KW-0812">Transmembrane</keyword>
<sequence length="71" mass="8159">MTIKLVLIAFGLLVVGLVARVVLIRIDPRRSAREAEDARRHVRLAFWLPPAFVVAISAWFLLKVVLAFYWK</sequence>
<dbReference type="EMBL" id="JANCLU010000011">
    <property type="protein sequence ID" value="MCP8939329.1"/>
    <property type="molecule type" value="Genomic_DNA"/>
</dbReference>
<keyword evidence="1" id="KW-0472">Membrane</keyword>
<gene>
    <name evidence="2" type="ORF">NK718_12450</name>
</gene>
<accession>A0ABT1LCV1</accession>
<evidence type="ECO:0000313" key="3">
    <source>
        <dbReference type="Proteomes" id="UP001205890"/>
    </source>
</evidence>
<feature type="transmembrane region" description="Helical" evidence="1">
    <location>
        <begin position="6"/>
        <end position="23"/>
    </location>
</feature>
<name>A0ABT1LCV1_9HYPH</name>